<dbReference type="AlphaFoldDB" id="G8ZYS9"/>
<accession>G8ZYS9</accession>
<organism evidence="1 2">
    <name type="scientific">Torulaspora delbrueckii</name>
    <name type="common">Yeast</name>
    <name type="synonym">Candida colliculosa</name>
    <dbReference type="NCBI Taxonomy" id="4950"/>
    <lineage>
        <taxon>Eukaryota</taxon>
        <taxon>Fungi</taxon>
        <taxon>Dikarya</taxon>
        <taxon>Ascomycota</taxon>
        <taxon>Saccharomycotina</taxon>
        <taxon>Saccharomycetes</taxon>
        <taxon>Saccharomycetales</taxon>
        <taxon>Saccharomycetaceae</taxon>
        <taxon>Torulaspora</taxon>
    </lineage>
</organism>
<reference evidence="1 2" key="1">
    <citation type="journal article" date="2011" name="Proc. Natl. Acad. Sci. U.S.A.">
        <title>Evolutionary erosion of yeast sex chromosomes by mating-type switching accidents.</title>
        <authorList>
            <person name="Gordon J.L."/>
            <person name="Armisen D."/>
            <person name="Proux-Wera E."/>
            <person name="Oheigeartaigh S.S."/>
            <person name="Byrne K.P."/>
            <person name="Wolfe K.H."/>
        </authorList>
    </citation>
    <scope>NUCLEOTIDE SEQUENCE [LARGE SCALE GENOMIC DNA]</scope>
    <source>
        <strain evidence="2">ATCC 10662 / CBS 1146 / NBRC 0425 / NCYC 2629 / NRRL Y-866</strain>
    </source>
</reference>
<proteinExistence type="predicted"/>
<dbReference type="eggNOG" id="ENOG502RYC2">
    <property type="taxonomic scope" value="Eukaryota"/>
</dbReference>
<dbReference type="RefSeq" id="XP_003682765.1">
    <property type="nucleotide sequence ID" value="XM_003682717.1"/>
</dbReference>
<dbReference type="HOGENOM" id="CLU_029563_0_0_1"/>
<evidence type="ECO:0000313" key="2">
    <source>
        <dbReference type="Proteomes" id="UP000005627"/>
    </source>
</evidence>
<dbReference type="FunCoup" id="G8ZYS9">
    <property type="interactions" value="91"/>
</dbReference>
<dbReference type="Proteomes" id="UP000005627">
    <property type="component" value="Chromosome 7"/>
</dbReference>
<dbReference type="GeneID" id="11504691"/>
<gene>
    <name evidence="1" type="primary">TDEL0G01870</name>
    <name evidence="1" type="ORF">TDEL_0G01870</name>
</gene>
<dbReference type="OrthoDB" id="4069973at2759"/>
<dbReference type="InParanoid" id="G8ZYS9"/>
<evidence type="ECO:0000313" key="1">
    <source>
        <dbReference type="EMBL" id="CCE93554.1"/>
    </source>
</evidence>
<dbReference type="EMBL" id="HE616748">
    <property type="protein sequence ID" value="CCE93554.1"/>
    <property type="molecule type" value="Genomic_DNA"/>
</dbReference>
<keyword evidence="2" id="KW-1185">Reference proteome</keyword>
<sequence>MSSINWRALFFGTFRRQPTSNNYRYKHASPKIKRAVLNNFTKELENKELQEIVVQIDRQLYSAPVNKLREIIFRDATGPSRAIIKTIRSDPTRSSKTLRNVAISSWQNIAPIFAHPLNPISEFKAKGTASSFEYTCSISLTSKGGQEKLSNVSWPDPLFSNSCQGLGVLKENFEPLSGTKFLNPSDGRTLDFFIVDELPKGCNAIGLFPAYEPSHKRHFSGLQLCAAVIRHKPCTQEQRSAVEARITSSPQSDKNLGDLNALSLSETDFRSLKGLMDASSKSQSLWSHARDHDRTCPGDIIRCTLMSRKVDTNQLLDEFGKHFILYSLVSQALRIRQTVDKSITYKPSELSPIDQYVLQKLHELNELDTPASVSEMIQYKQDFDDFLTILSSYHFSIVAEMKSSSQNYFRDGDKTPRAVTVFRVLHEILRNSKPFKMFYPNLSEYATRALPQSSLSNESLPLSNDEEELNVGAKALIMFKNITEFESEMYYDRLTTARPLEIEPMASLKTWKIVILAKDPLPQAIERALVFNSRVYTQCVTDLAQATLIKFATCKVRKMIDEDTFLFLYQLQRPPKVDRDQMVDDILGKLETAVAERV</sequence>
<protein>
    <submittedName>
        <fullName evidence="1">Uncharacterized protein</fullName>
    </submittedName>
</protein>
<name>G8ZYS9_TORDE</name>
<dbReference type="KEGG" id="tdl:TDEL_0G01870"/>